<gene>
    <name evidence="5" type="primary">prmC</name>
    <name evidence="8" type="ORF">BJB45_17510</name>
</gene>
<dbReference type="eggNOG" id="COG2890">
    <property type="taxonomic scope" value="Bacteria"/>
</dbReference>
<dbReference type="NCBIfam" id="TIGR03534">
    <property type="entry name" value="RF_mod_PrmC"/>
    <property type="match status" value="1"/>
</dbReference>
<name>W1NC65_9GAMM</name>
<comment type="caution">
    <text evidence="8">The sequence shown here is derived from an EMBL/GenBank/DDBJ whole genome shotgun (WGS) entry which is preliminary data.</text>
</comment>
<evidence type="ECO:0000313" key="9">
    <source>
        <dbReference type="Proteomes" id="UP000019113"/>
    </source>
</evidence>
<comment type="function">
    <text evidence="5">Methylates the class 1 translation termination release factors RF1/PrfA and RF2/PrfB on the glutamine residue of the universally conserved GGQ motif.</text>
</comment>
<dbReference type="HAMAP" id="MF_02126">
    <property type="entry name" value="RF_methyltr_PrmC"/>
    <property type="match status" value="1"/>
</dbReference>
<dbReference type="GO" id="GO:0003676">
    <property type="term" value="F:nucleic acid binding"/>
    <property type="evidence" value="ECO:0007669"/>
    <property type="project" value="InterPro"/>
</dbReference>
<dbReference type="EC" id="2.1.1.297" evidence="5"/>
<evidence type="ECO:0000256" key="2">
    <source>
        <dbReference type="ARBA" id="ARBA00022679"/>
    </source>
</evidence>
<dbReference type="NCBIfam" id="TIGR00536">
    <property type="entry name" value="hemK_fam"/>
    <property type="match status" value="1"/>
</dbReference>
<sequence length="283" mass="31321">MRIDMLVARTASRLQEAGSPTPRLDAEVLAMHVLQVDRAWLYTWGDRLWETWQRARFEALVAARCQGKPVAYLTGEREFWGLALETSPCTLIPRPDTETLVEAALTSTQAESGELLDLGTGTGAIALAFACERPQWRVTGVDVSAEAIALAKRNAVRHNLEARFLVSDWFAAVDGQRFDLIVSNPPYIDAEDPHLVRGDVRHEPRSALVAADQGLSDIRHIVRDARSHLREGGWLMIEHGYGQAEVVRGILNEHGYYQVISISDLGGNDRVSVGCTEARNVEA</sequence>
<feature type="binding site" evidence="5">
    <location>
        <position position="184"/>
    </location>
    <ligand>
        <name>S-adenosyl-L-methionine</name>
        <dbReference type="ChEBI" id="CHEBI:59789"/>
    </ligand>
</feature>
<accession>W1NC65</accession>
<dbReference type="OrthoDB" id="9800643at2"/>
<feature type="binding site" evidence="5">
    <location>
        <position position="169"/>
    </location>
    <ligand>
        <name>S-adenosyl-L-methionine</name>
        <dbReference type="ChEBI" id="CHEBI:59789"/>
    </ligand>
</feature>
<feature type="binding site" evidence="5">
    <location>
        <begin position="184"/>
        <end position="187"/>
    </location>
    <ligand>
        <name>substrate</name>
    </ligand>
</feature>
<keyword evidence="3 5" id="KW-0949">S-adenosyl-L-methionine</keyword>
<dbReference type="KEGG" id="hhu:AR456_12400"/>
<feature type="binding site" evidence="5">
    <location>
        <position position="142"/>
    </location>
    <ligand>
        <name>S-adenosyl-L-methionine</name>
        <dbReference type="ChEBI" id="CHEBI:59789"/>
    </ligand>
</feature>
<evidence type="ECO:0000256" key="3">
    <source>
        <dbReference type="ARBA" id="ARBA00022691"/>
    </source>
</evidence>
<proteinExistence type="inferred from homology"/>
<dbReference type="PROSITE" id="PS00092">
    <property type="entry name" value="N6_MTASE"/>
    <property type="match status" value="1"/>
</dbReference>
<dbReference type="InterPro" id="IPR007848">
    <property type="entry name" value="Small_mtfrase_dom"/>
</dbReference>
<dbReference type="Gene3D" id="3.40.50.150">
    <property type="entry name" value="Vaccinia Virus protein VP39"/>
    <property type="match status" value="1"/>
</dbReference>
<dbReference type="InterPro" id="IPR019874">
    <property type="entry name" value="RF_methyltr_PrmC"/>
</dbReference>
<comment type="catalytic activity">
    <reaction evidence="4 5">
        <text>L-glutaminyl-[peptide chain release factor] + S-adenosyl-L-methionine = N(5)-methyl-L-glutaminyl-[peptide chain release factor] + S-adenosyl-L-homocysteine + H(+)</text>
        <dbReference type="Rhea" id="RHEA:42896"/>
        <dbReference type="Rhea" id="RHEA-COMP:10271"/>
        <dbReference type="Rhea" id="RHEA-COMP:10272"/>
        <dbReference type="ChEBI" id="CHEBI:15378"/>
        <dbReference type="ChEBI" id="CHEBI:30011"/>
        <dbReference type="ChEBI" id="CHEBI:57856"/>
        <dbReference type="ChEBI" id="CHEBI:59789"/>
        <dbReference type="ChEBI" id="CHEBI:61891"/>
        <dbReference type="EC" id="2.1.1.297"/>
    </reaction>
</comment>
<dbReference type="Pfam" id="PF05175">
    <property type="entry name" value="MTS"/>
    <property type="match status" value="1"/>
</dbReference>
<evidence type="ECO:0000256" key="5">
    <source>
        <dbReference type="HAMAP-Rule" id="MF_02126"/>
    </source>
</evidence>
<dbReference type="PATRIC" id="fig|1178482.3.peg.112"/>
<dbReference type="InterPro" id="IPR002052">
    <property type="entry name" value="DNA_methylase_N6_adenine_CS"/>
</dbReference>
<dbReference type="EMBL" id="AVBC01000011">
    <property type="protein sequence ID" value="ERL53073.1"/>
    <property type="molecule type" value="Genomic_DNA"/>
</dbReference>
<dbReference type="InterPro" id="IPR029063">
    <property type="entry name" value="SAM-dependent_MTases_sf"/>
</dbReference>
<dbReference type="InterPro" id="IPR040758">
    <property type="entry name" value="PrmC_N"/>
</dbReference>
<dbReference type="PANTHER" id="PTHR18895:SF74">
    <property type="entry name" value="MTRF1L RELEASE FACTOR GLUTAMINE METHYLTRANSFERASE"/>
    <property type="match status" value="1"/>
</dbReference>
<comment type="similarity">
    <text evidence="5">Belongs to the protein N5-glutamine methyltransferase family. PrmC subfamily.</text>
</comment>
<evidence type="ECO:0000259" key="7">
    <source>
        <dbReference type="Pfam" id="PF17827"/>
    </source>
</evidence>
<reference evidence="8 9" key="1">
    <citation type="submission" date="2013-08" db="EMBL/GenBank/DDBJ databases">
        <title>draft genome of Halomonas huanghegensis, strain BJGMM-B45T.</title>
        <authorList>
            <person name="Miao C."/>
            <person name="Wan Y."/>
            <person name="Jin W."/>
        </authorList>
    </citation>
    <scope>NUCLEOTIDE SEQUENCE [LARGE SCALE GENOMIC DNA]</scope>
    <source>
        <strain evidence="8 9">BJGMM-B45</strain>
    </source>
</reference>
<feature type="domain" description="Release factor glutamine methyltransferase N-terminal" evidence="7">
    <location>
        <begin position="7"/>
        <end position="75"/>
    </location>
</feature>
<dbReference type="GO" id="GO:0032259">
    <property type="term" value="P:methylation"/>
    <property type="evidence" value="ECO:0007669"/>
    <property type="project" value="UniProtKB-KW"/>
</dbReference>
<keyword evidence="1 5" id="KW-0489">Methyltransferase</keyword>
<feature type="binding site" evidence="5">
    <location>
        <begin position="119"/>
        <end position="123"/>
    </location>
    <ligand>
        <name>S-adenosyl-L-methionine</name>
        <dbReference type="ChEBI" id="CHEBI:59789"/>
    </ligand>
</feature>
<dbReference type="Pfam" id="PF17827">
    <property type="entry name" value="PrmC_N"/>
    <property type="match status" value="1"/>
</dbReference>
<evidence type="ECO:0000256" key="1">
    <source>
        <dbReference type="ARBA" id="ARBA00022603"/>
    </source>
</evidence>
<dbReference type="PANTHER" id="PTHR18895">
    <property type="entry name" value="HEMK METHYLTRANSFERASE"/>
    <property type="match status" value="1"/>
</dbReference>
<dbReference type="GO" id="GO:0102559">
    <property type="term" value="F:peptide chain release factor N(5)-glutamine methyltransferase activity"/>
    <property type="evidence" value="ECO:0007669"/>
    <property type="project" value="UniProtKB-EC"/>
</dbReference>
<evidence type="ECO:0000259" key="6">
    <source>
        <dbReference type="Pfam" id="PF05175"/>
    </source>
</evidence>
<dbReference type="SUPFAM" id="SSF53335">
    <property type="entry name" value="S-adenosyl-L-methionine-dependent methyltransferases"/>
    <property type="match status" value="1"/>
</dbReference>
<evidence type="ECO:0000313" key="8">
    <source>
        <dbReference type="EMBL" id="ERL53073.1"/>
    </source>
</evidence>
<dbReference type="STRING" id="1178482.AR456_12400"/>
<protein>
    <recommendedName>
        <fullName evidence="5">Release factor glutamine methyltransferase</fullName>
        <shortName evidence="5">RF MTase</shortName>
        <ecNumber evidence="5">2.1.1.297</ecNumber>
    </recommendedName>
    <alternativeName>
        <fullName evidence="5">N5-glutamine methyltransferase PrmC</fullName>
    </alternativeName>
    <alternativeName>
        <fullName evidence="5">Protein-(glutamine-N5) MTase PrmC</fullName>
    </alternativeName>
    <alternativeName>
        <fullName evidence="5">Protein-glutamine N-methyltransferase PrmC</fullName>
    </alternativeName>
</protein>
<dbReference type="AlphaFoldDB" id="W1NC65"/>
<dbReference type="RefSeq" id="WP_021817055.1">
    <property type="nucleotide sequence ID" value="NZ_AVBC01000011.1"/>
</dbReference>
<keyword evidence="9" id="KW-1185">Reference proteome</keyword>
<feature type="domain" description="Methyltransferase small" evidence="6">
    <location>
        <begin position="107"/>
        <end position="191"/>
    </location>
</feature>
<dbReference type="InterPro" id="IPR004556">
    <property type="entry name" value="HemK-like"/>
</dbReference>
<dbReference type="Gene3D" id="1.10.8.10">
    <property type="entry name" value="DNA helicase RuvA subunit, C-terminal domain"/>
    <property type="match status" value="1"/>
</dbReference>
<dbReference type="FunFam" id="3.40.50.150:FF:000053">
    <property type="entry name" value="Release factor glutamine methyltransferase"/>
    <property type="match status" value="1"/>
</dbReference>
<dbReference type="CDD" id="cd02440">
    <property type="entry name" value="AdoMet_MTases"/>
    <property type="match status" value="1"/>
</dbReference>
<dbReference type="Proteomes" id="UP000019113">
    <property type="component" value="Unassembled WGS sequence"/>
</dbReference>
<dbReference type="InterPro" id="IPR050320">
    <property type="entry name" value="N5-glutamine_MTase"/>
</dbReference>
<keyword evidence="2 5" id="KW-0808">Transferase</keyword>
<evidence type="ECO:0000256" key="4">
    <source>
        <dbReference type="ARBA" id="ARBA00048391"/>
    </source>
</evidence>
<organism evidence="8 9">
    <name type="scientific">Halomonas huangheensis</name>
    <dbReference type="NCBI Taxonomy" id="1178482"/>
    <lineage>
        <taxon>Bacteria</taxon>
        <taxon>Pseudomonadati</taxon>
        <taxon>Pseudomonadota</taxon>
        <taxon>Gammaproteobacteria</taxon>
        <taxon>Oceanospirillales</taxon>
        <taxon>Halomonadaceae</taxon>
        <taxon>Halomonas</taxon>
    </lineage>
</organism>